<dbReference type="OrthoDB" id="1918685at2759"/>
<name>A0A815DWT7_9BILA</name>
<dbReference type="InterPro" id="IPR016197">
    <property type="entry name" value="Chromo-like_dom_sf"/>
</dbReference>
<feature type="region of interest" description="Disordered" evidence="3">
    <location>
        <begin position="96"/>
        <end position="209"/>
    </location>
</feature>
<feature type="compositionally biased region" description="Basic and acidic residues" evidence="3">
    <location>
        <begin position="96"/>
        <end position="120"/>
    </location>
</feature>
<dbReference type="GO" id="GO:0005634">
    <property type="term" value="C:nucleus"/>
    <property type="evidence" value="ECO:0007669"/>
    <property type="project" value="UniProtKB-SubCell"/>
</dbReference>
<dbReference type="CDD" id="cd00024">
    <property type="entry name" value="CD_CSD"/>
    <property type="match status" value="1"/>
</dbReference>
<organism evidence="5 7">
    <name type="scientific">Didymodactylos carnosus</name>
    <dbReference type="NCBI Taxonomy" id="1234261"/>
    <lineage>
        <taxon>Eukaryota</taxon>
        <taxon>Metazoa</taxon>
        <taxon>Spiralia</taxon>
        <taxon>Gnathifera</taxon>
        <taxon>Rotifera</taxon>
        <taxon>Eurotatoria</taxon>
        <taxon>Bdelloidea</taxon>
        <taxon>Philodinida</taxon>
        <taxon>Philodinidae</taxon>
        <taxon>Didymodactylos</taxon>
    </lineage>
</organism>
<evidence type="ECO:0000313" key="6">
    <source>
        <dbReference type="EMBL" id="CAF4132507.1"/>
    </source>
</evidence>
<evidence type="ECO:0000256" key="1">
    <source>
        <dbReference type="ARBA" id="ARBA00004123"/>
    </source>
</evidence>
<comment type="caution">
    <text evidence="5">The sequence shown here is derived from an EMBL/GenBank/DDBJ whole genome shotgun (WGS) entry which is preliminary data.</text>
</comment>
<evidence type="ECO:0000256" key="3">
    <source>
        <dbReference type="SAM" id="MobiDB-lite"/>
    </source>
</evidence>
<dbReference type="InterPro" id="IPR023780">
    <property type="entry name" value="Chromo_domain"/>
</dbReference>
<dbReference type="InterPro" id="IPR000953">
    <property type="entry name" value="Chromo/chromo_shadow_dom"/>
</dbReference>
<feature type="domain" description="Chromo" evidence="4">
    <location>
        <begin position="46"/>
        <end position="105"/>
    </location>
</feature>
<dbReference type="Proteomes" id="UP000663829">
    <property type="component" value="Unassembled WGS sequence"/>
</dbReference>
<feature type="compositionally biased region" description="Basic and acidic residues" evidence="3">
    <location>
        <begin position="161"/>
        <end position="171"/>
    </location>
</feature>
<dbReference type="SMART" id="SM00298">
    <property type="entry name" value="CHROMO"/>
    <property type="match status" value="2"/>
</dbReference>
<dbReference type="Pfam" id="PF00385">
    <property type="entry name" value="Chromo"/>
    <property type="match status" value="1"/>
</dbReference>
<gene>
    <name evidence="5" type="ORF">GPM918_LOCUS28648</name>
    <name evidence="6" type="ORF">SRO942_LOCUS29162</name>
</gene>
<dbReference type="PANTHER" id="PTHR22812">
    <property type="entry name" value="CHROMOBOX PROTEIN"/>
    <property type="match status" value="1"/>
</dbReference>
<evidence type="ECO:0000259" key="4">
    <source>
        <dbReference type="PROSITE" id="PS50013"/>
    </source>
</evidence>
<proteinExistence type="predicted"/>
<evidence type="ECO:0000313" key="7">
    <source>
        <dbReference type="Proteomes" id="UP000663829"/>
    </source>
</evidence>
<evidence type="ECO:0000256" key="2">
    <source>
        <dbReference type="ARBA" id="ARBA00023242"/>
    </source>
</evidence>
<dbReference type="SUPFAM" id="SSF54160">
    <property type="entry name" value="Chromo domain-like"/>
    <property type="match status" value="2"/>
</dbReference>
<dbReference type="EMBL" id="CAJNOQ010012598">
    <property type="protein sequence ID" value="CAF1303733.1"/>
    <property type="molecule type" value="Genomic_DNA"/>
</dbReference>
<protein>
    <recommendedName>
        <fullName evidence="4">Chromo domain-containing protein</fullName>
    </recommendedName>
</protein>
<keyword evidence="7" id="KW-1185">Reference proteome</keyword>
<comment type="subcellular location">
    <subcellularLocation>
        <location evidence="1">Nucleus</location>
    </subcellularLocation>
</comment>
<evidence type="ECO:0000313" key="5">
    <source>
        <dbReference type="EMBL" id="CAF1303733.1"/>
    </source>
</evidence>
<dbReference type="Gene3D" id="2.40.50.40">
    <property type="match status" value="2"/>
</dbReference>
<dbReference type="InterPro" id="IPR051219">
    <property type="entry name" value="Heterochromatin_chromo-domain"/>
</dbReference>
<dbReference type="PROSITE" id="PS50013">
    <property type="entry name" value="CHROMO_2"/>
    <property type="match status" value="1"/>
</dbReference>
<accession>A0A815DWT7</accession>
<dbReference type="AlphaFoldDB" id="A0A815DWT7"/>
<dbReference type="Proteomes" id="UP000681722">
    <property type="component" value="Unassembled WGS sequence"/>
</dbReference>
<feature type="compositionally biased region" description="Low complexity" evidence="3">
    <location>
        <begin position="180"/>
        <end position="190"/>
    </location>
</feature>
<sequence length="306" mass="35272">GVCDSSLYGRPPFIYVCLGTSAILRSKITVHLFVKQKKKQKMSNSYVVEQILAKRINKSSGNVEYCLKWKGYPKSTWEPAKNLTSCKQLLEEFEKNENKAETSKDKSTLKNGNEHNDTLIRHTRSHNKVSQSTISLNGRHKRQENDDNSEHSSTTTSNNNVKKEPSKRHLDNILNNNKKSSTSSSRIATTSHDHTSQSRKRRFIESINGSNDIEEYGDKKKRSLARVTSTPIDIVSSNDPNPFDVLKLELEQILDVRTMNRDGTYYLCKYKKMRPQSQWVHKKHLNSVMGKIVDFWEQNHDNDNRT</sequence>
<keyword evidence="2" id="KW-0539">Nucleus</keyword>
<feature type="non-terminal residue" evidence="5">
    <location>
        <position position="306"/>
    </location>
</feature>
<reference evidence="5" key="1">
    <citation type="submission" date="2021-02" db="EMBL/GenBank/DDBJ databases">
        <authorList>
            <person name="Nowell W R."/>
        </authorList>
    </citation>
    <scope>NUCLEOTIDE SEQUENCE</scope>
</reference>
<dbReference type="EMBL" id="CAJOBC010038710">
    <property type="protein sequence ID" value="CAF4132507.1"/>
    <property type="molecule type" value="Genomic_DNA"/>
</dbReference>